<dbReference type="Pfam" id="PF08774">
    <property type="entry name" value="VRR_NUC"/>
    <property type="match status" value="1"/>
</dbReference>
<dbReference type="Proteomes" id="UP000887565">
    <property type="component" value="Unplaced"/>
</dbReference>
<sequence>MPVKMRLTQSSSQSDMFSTQSSKRFKKNDENTMNIDDDDEIEILAVYPAKVRESQFLVNLQGKEIGGKESAKSQDLQHIEPSNATKPDNKTYLNFSSENSNSIDQKNFLVKENMIELMKTPKKRSKRKQKSIIDTEDYENEQKSPNSVDFVPYSMPKTRDEYENFDGNSAPCELVEQTYQQNRYGCFKLEIFDQILTRIGKRKDYEILFSDADQTTFCKYSNLTSTCKTLFIRVFLRQSKFFAPETLISKDEEKSLPVFVVDSCLENLCHLGFLDKIAICRNLPDLLNVMDIEDLRQFSSQFCSTMRKTDTKRLKKHELIEAFVKDLSNQPSMDRNDNARKDHVIKKLHERLFSYKILNDSVKRVFKKAFHLYGLEFMSARNLAQNIRNLASDLVYVKSDENEEKLIRLQADSLHQECASLCYDSIKSKLKNLLNDETYMNHLCSLPVHLCKFSSFHVLARCLFKYGVDSMQKLKHYGRANECLIFLLYGSTLKDLNFASPQMPNEHILAVLSRYRGSYYERLAINLNDYMKNRARALNLIETALNDHTVSEDVRYTLFQKSKNIIKSVLTLSTKRQKKASQLDPTTSREEECAEYYEIIQKLEDMKTRFSSLQYPKIQYETVTIQRPILRKALGGSRKTIFLLGDAVDVPVEQIAIDYYKKEQNFNRALHDEGACWRCLFASLFFDYIYDRSVSDVWLSSQQTYPLDIHTAGALLNSQARKIEGKSLSDAILSLNCQSVQQIIDKLNETYEKYKDYDCLVDWDLFEDAKSLASCAGPQIISAICMYLAVDYHNRRSGFPDLVLWNTSDKRFKVVEVKGPGDRISSKQALWLSRFTSIGVAAELCNVIGRKDVPLMPGNDE</sequence>
<feature type="compositionally biased region" description="Polar residues" evidence="9">
    <location>
        <begin position="79"/>
        <end position="98"/>
    </location>
</feature>
<dbReference type="GO" id="GO:0046872">
    <property type="term" value="F:metal ion binding"/>
    <property type="evidence" value="ECO:0007669"/>
    <property type="project" value="UniProtKB-KW"/>
</dbReference>
<keyword evidence="8" id="KW-0539">Nucleus</keyword>
<feature type="compositionally biased region" description="Basic residues" evidence="9">
    <location>
        <begin position="120"/>
        <end position="130"/>
    </location>
</feature>
<dbReference type="GO" id="GO:0004528">
    <property type="term" value="F:phosphodiesterase I activity"/>
    <property type="evidence" value="ECO:0007669"/>
    <property type="project" value="UniProtKB-EC"/>
</dbReference>
<dbReference type="Gene3D" id="3.40.1350.10">
    <property type="match status" value="1"/>
</dbReference>
<evidence type="ECO:0000256" key="1">
    <source>
        <dbReference type="ARBA" id="ARBA00000983"/>
    </source>
</evidence>
<evidence type="ECO:0000313" key="12">
    <source>
        <dbReference type="WBParaSite" id="nRc.2.0.1.t47294-RA"/>
    </source>
</evidence>
<feature type="region of interest" description="Disordered" evidence="9">
    <location>
        <begin position="67"/>
        <end position="98"/>
    </location>
</feature>
<dbReference type="InterPro" id="IPR033315">
    <property type="entry name" value="Fan1-like"/>
</dbReference>
<evidence type="ECO:0000256" key="7">
    <source>
        <dbReference type="ARBA" id="ARBA00023211"/>
    </source>
</evidence>
<dbReference type="InterPro" id="IPR011856">
    <property type="entry name" value="tRNA_endonuc-like_dom_sf"/>
</dbReference>
<comment type="cofactor">
    <cofactor evidence="8">
        <name>Mg(2+)</name>
        <dbReference type="ChEBI" id="CHEBI:18420"/>
    </cofactor>
    <cofactor evidence="8">
        <name>Mn(2+)</name>
        <dbReference type="ChEBI" id="CHEBI:29035"/>
    </cofactor>
</comment>
<evidence type="ECO:0000256" key="8">
    <source>
        <dbReference type="RuleBase" id="RU365033"/>
    </source>
</evidence>
<evidence type="ECO:0000313" key="11">
    <source>
        <dbReference type="Proteomes" id="UP000887565"/>
    </source>
</evidence>
<keyword evidence="8" id="KW-0234">DNA repair</keyword>
<keyword evidence="8" id="KW-0227">DNA damage</keyword>
<evidence type="ECO:0000256" key="9">
    <source>
        <dbReference type="SAM" id="MobiDB-lite"/>
    </source>
</evidence>
<protein>
    <recommendedName>
        <fullName evidence="8">Fanconi-associated nuclease</fullName>
        <ecNumber evidence="8">3.1.4.1</ecNumber>
    </recommendedName>
</protein>
<reference evidence="12" key="1">
    <citation type="submission" date="2022-11" db="UniProtKB">
        <authorList>
            <consortium name="WormBaseParasite"/>
        </authorList>
    </citation>
    <scope>IDENTIFICATION</scope>
</reference>
<comment type="similarity">
    <text evidence="2 8">Belongs to the FAN1 family.</text>
</comment>
<feature type="domain" description="VRR-NUC" evidence="10">
    <location>
        <begin position="735"/>
        <end position="849"/>
    </location>
</feature>
<dbReference type="GO" id="GO:0036297">
    <property type="term" value="P:interstrand cross-link repair"/>
    <property type="evidence" value="ECO:0007669"/>
    <property type="project" value="InterPro"/>
</dbReference>
<comment type="function">
    <text evidence="8">Nuclease required for the repair of DNA interstrand cross-links (ICL). Acts as a 5'-3' exonuclease that anchors at a cut end of DNA and cleaves DNA successively at every third nucleotide, allowing to excise an ICL from one strand through flanking incisions.</text>
</comment>
<keyword evidence="6 8" id="KW-0460">Magnesium</keyword>
<keyword evidence="5 8" id="KW-0378">Hydrolase</keyword>
<dbReference type="GO" id="GO:0070336">
    <property type="term" value="F:flap-structured DNA binding"/>
    <property type="evidence" value="ECO:0007669"/>
    <property type="project" value="TreeGrafter"/>
</dbReference>
<evidence type="ECO:0000256" key="5">
    <source>
        <dbReference type="ARBA" id="ARBA00022801"/>
    </source>
</evidence>
<feature type="compositionally biased region" description="Low complexity" evidence="9">
    <location>
        <begin position="9"/>
        <end position="22"/>
    </location>
</feature>
<keyword evidence="4 8" id="KW-0479">Metal-binding</keyword>
<dbReference type="GO" id="GO:0017108">
    <property type="term" value="F:5'-flap endonuclease activity"/>
    <property type="evidence" value="ECO:0007669"/>
    <property type="project" value="TreeGrafter"/>
</dbReference>
<keyword evidence="11" id="KW-1185">Reference proteome</keyword>
<dbReference type="EC" id="3.1.4.1" evidence="8"/>
<comment type="subcellular location">
    <subcellularLocation>
        <location evidence="8">Nucleus</location>
    </subcellularLocation>
</comment>
<dbReference type="CDD" id="cd22326">
    <property type="entry name" value="FAN1-like"/>
    <property type="match status" value="1"/>
</dbReference>
<evidence type="ECO:0000256" key="6">
    <source>
        <dbReference type="ARBA" id="ARBA00022842"/>
    </source>
</evidence>
<keyword evidence="3 8" id="KW-0540">Nuclease</keyword>
<feature type="compositionally biased region" description="Basic and acidic residues" evidence="9">
    <location>
        <begin position="67"/>
        <end position="78"/>
    </location>
</feature>
<organism evidence="11 12">
    <name type="scientific">Romanomermis culicivorax</name>
    <name type="common">Nematode worm</name>
    <dbReference type="NCBI Taxonomy" id="13658"/>
    <lineage>
        <taxon>Eukaryota</taxon>
        <taxon>Metazoa</taxon>
        <taxon>Ecdysozoa</taxon>
        <taxon>Nematoda</taxon>
        <taxon>Enoplea</taxon>
        <taxon>Dorylaimia</taxon>
        <taxon>Mermithida</taxon>
        <taxon>Mermithoidea</taxon>
        <taxon>Mermithidae</taxon>
        <taxon>Romanomermis</taxon>
    </lineage>
</organism>
<dbReference type="PANTHER" id="PTHR15749">
    <property type="entry name" value="FANCONI-ASSOCIATED NUCLEASE 1"/>
    <property type="match status" value="1"/>
</dbReference>
<keyword evidence="7 8" id="KW-0464">Manganese</keyword>
<feature type="region of interest" description="Disordered" evidence="9">
    <location>
        <begin position="120"/>
        <end position="153"/>
    </location>
</feature>
<dbReference type="AlphaFoldDB" id="A0A915L8C8"/>
<evidence type="ECO:0000256" key="3">
    <source>
        <dbReference type="ARBA" id="ARBA00022722"/>
    </source>
</evidence>
<dbReference type="GO" id="GO:0005634">
    <property type="term" value="C:nucleus"/>
    <property type="evidence" value="ECO:0007669"/>
    <property type="project" value="UniProtKB-SubCell"/>
</dbReference>
<dbReference type="OMA" id="DECHTST"/>
<dbReference type="InterPro" id="IPR014883">
    <property type="entry name" value="VRR_NUC"/>
</dbReference>
<accession>A0A915L8C8</accession>
<evidence type="ECO:0000256" key="2">
    <source>
        <dbReference type="ARBA" id="ARBA00005533"/>
    </source>
</evidence>
<evidence type="ECO:0000256" key="4">
    <source>
        <dbReference type="ARBA" id="ARBA00022723"/>
    </source>
</evidence>
<dbReference type="PANTHER" id="PTHR15749:SF4">
    <property type="entry name" value="FANCONI-ASSOCIATED NUCLEASE 1"/>
    <property type="match status" value="1"/>
</dbReference>
<dbReference type="GO" id="GO:0008409">
    <property type="term" value="F:5'-3' exonuclease activity"/>
    <property type="evidence" value="ECO:0007669"/>
    <property type="project" value="TreeGrafter"/>
</dbReference>
<name>A0A915L8C8_ROMCU</name>
<dbReference type="SMART" id="SM00990">
    <property type="entry name" value="VRR_NUC"/>
    <property type="match status" value="1"/>
</dbReference>
<feature type="region of interest" description="Disordered" evidence="9">
    <location>
        <begin position="1"/>
        <end position="33"/>
    </location>
</feature>
<dbReference type="WBParaSite" id="nRc.2.0.1.t47294-RA">
    <property type="protein sequence ID" value="nRc.2.0.1.t47294-RA"/>
    <property type="gene ID" value="nRc.2.0.1.g47294"/>
</dbReference>
<comment type="catalytic activity">
    <reaction evidence="1 8">
        <text>Hydrolytically removes 5'-nucleotides successively from the 3'-hydroxy termini of 3'-hydroxy-terminated oligonucleotides.</text>
        <dbReference type="EC" id="3.1.4.1"/>
    </reaction>
</comment>
<evidence type="ECO:0000259" key="10">
    <source>
        <dbReference type="SMART" id="SM00990"/>
    </source>
</evidence>
<dbReference type="InterPro" id="IPR049132">
    <property type="entry name" value="FAN1-like_euk"/>
</dbReference>
<proteinExistence type="inferred from homology"/>